<reference evidence="1" key="1">
    <citation type="submission" date="2020-10" db="EMBL/GenBank/DDBJ databases">
        <title>Connecting structure to function with the recovery of over 1000 high-quality activated sludge metagenome-assembled genomes encoding full-length rRNA genes using long-read sequencing.</title>
        <authorList>
            <person name="Singleton C.M."/>
            <person name="Petriglieri F."/>
            <person name="Kristensen J.M."/>
            <person name="Kirkegaard R.H."/>
            <person name="Michaelsen T.Y."/>
            <person name="Andersen M.H."/>
            <person name="Karst S.M."/>
            <person name="Dueholm M.S."/>
            <person name="Nielsen P.H."/>
            <person name="Albertsen M."/>
        </authorList>
    </citation>
    <scope>NUCLEOTIDE SEQUENCE</scope>
    <source>
        <strain evidence="1">EsbW_18-Q3-R4-48_MAXAC.044</strain>
    </source>
</reference>
<evidence type="ECO:0000313" key="1">
    <source>
        <dbReference type="EMBL" id="MBK7424731.1"/>
    </source>
</evidence>
<dbReference type="EMBL" id="JADJNC010000044">
    <property type="protein sequence ID" value="MBK7424731.1"/>
    <property type="molecule type" value="Genomic_DNA"/>
</dbReference>
<gene>
    <name evidence="1" type="ORF">IPJ48_17525</name>
</gene>
<dbReference type="AlphaFoldDB" id="A0A9D7FH74"/>
<dbReference type="Proteomes" id="UP000886602">
    <property type="component" value="Unassembled WGS sequence"/>
</dbReference>
<organism evidence="1 2">
    <name type="scientific">Candidatus Propionivibrio dominans</name>
    <dbReference type="NCBI Taxonomy" id="2954373"/>
    <lineage>
        <taxon>Bacteria</taxon>
        <taxon>Pseudomonadati</taxon>
        <taxon>Pseudomonadota</taxon>
        <taxon>Betaproteobacteria</taxon>
        <taxon>Rhodocyclales</taxon>
        <taxon>Rhodocyclaceae</taxon>
        <taxon>Propionivibrio</taxon>
    </lineage>
</organism>
<evidence type="ECO:0000313" key="2">
    <source>
        <dbReference type="Proteomes" id="UP000886602"/>
    </source>
</evidence>
<sequence>MTDVAVELIDRQPIRVVWITFRFLAFDDDGYFDLTAFDRQQRARAELAMALTTAEPKGEGMVVDATNRFVAQGGRWTPSRPLQRLIDAAALGRVKCTRL</sequence>
<accession>A0A9D7FH74</accession>
<name>A0A9D7FH74_9RHOO</name>
<comment type="caution">
    <text evidence="1">The sequence shown here is derived from an EMBL/GenBank/DDBJ whole genome shotgun (WGS) entry which is preliminary data.</text>
</comment>
<proteinExistence type="predicted"/>
<protein>
    <submittedName>
        <fullName evidence="1">Uncharacterized protein</fullName>
    </submittedName>
</protein>